<reference evidence="2 3" key="1">
    <citation type="submission" date="2014-04" db="EMBL/GenBank/DDBJ databases">
        <authorList>
            <consortium name="DOE Joint Genome Institute"/>
            <person name="Kuo A."/>
            <person name="Kohler A."/>
            <person name="Nagy L.G."/>
            <person name="Floudas D."/>
            <person name="Copeland A."/>
            <person name="Barry K.W."/>
            <person name="Cichocki N."/>
            <person name="Veneault-Fourrey C."/>
            <person name="LaButti K."/>
            <person name="Lindquist E.A."/>
            <person name="Lipzen A."/>
            <person name="Lundell T."/>
            <person name="Morin E."/>
            <person name="Murat C."/>
            <person name="Sun H."/>
            <person name="Tunlid A."/>
            <person name="Henrissat B."/>
            <person name="Grigoriev I.V."/>
            <person name="Hibbett D.S."/>
            <person name="Martin F."/>
            <person name="Nordberg H.P."/>
            <person name="Cantor M.N."/>
            <person name="Hua S.X."/>
        </authorList>
    </citation>
    <scope>NUCLEOTIDE SEQUENCE [LARGE SCALE GENOMIC DNA]</scope>
    <source>
        <strain evidence="2 3">Foug A</strain>
    </source>
</reference>
<dbReference type="AlphaFoldDB" id="A0A0C2YK33"/>
<dbReference type="EMBL" id="KN822715">
    <property type="protein sequence ID" value="KIM50103.1"/>
    <property type="molecule type" value="Genomic_DNA"/>
</dbReference>
<dbReference type="Proteomes" id="UP000053989">
    <property type="component" value="Unassembled WGS sequence"/>
</dbReference>
<protein>
    <submittedName>
        <fullName evidence="2">Uncharacterized protein</fullName>
    </submittedName>
</protein>
<organism evidence="2 3">
    <name type="scientific">Scleroderma citrinum Foug A</name>
    <dbReference type="NCBI Taxonomy" id="1036808"/>
    <lineage>
        <taxon>Eukaryota</taxon>
        <taxon>Fungi</taxon>
        <taxon>Dikarya</taxon>
        <taxon>Basidiomycota</taxon>
        <taxon>Agaricomycotina</taxon>
        <taxon>Agaricomycetes</taxon>
        <taxon>Agaricomycetidae</taxon>
        <taxon>Boletales</taxon>
        <taxon>Sclerodermatineae</taxon>
        <taxon>Sclerodermataceae</taxon>
        <taxon>Scleroderma</taxon>
    </lineage>
</organism>
<evidence type="ECO:0000256" key="1">
    <source>
        <dbReference type="SAM" id="MobiDB-lite"/>
    </source>
</evidence>
<dbReference type="InParanoid" id="A0A0C2YK33"/>
<gene>
    <name evidence="2" type="ORF">SCLCIDRAFT_34657</name>
</gene>
<dbReference type="HOGENOM" id="CLU_2851066_0_0_1"/>
<name>A0A0C2YK33_9AGAM</name>
<sequence>MYRRLRRTRHCRRRSSAADQPSVNIAQPPSKSASRTLVIVWDVANRLVSRTMNHHERLIIPLQHL</sequence>
<feature type="compositionally biased region" description="Basic residues" evidence="1">
    <location>
        <begin position="1"/>
        <end position="15"/>
    </location>
</feature>
<feature type="compositionally biased region" description="Polar residues" evidence="1">
    <location>
        <begin position="17"/>
        <end position="32"/>
    </location>
</feature>
<proteinExistence type="predicted"/>
<reference evidence="3" key="2">
    <citation type="submission" date="2015-01" db="EMBL/GenBank/DDBJ databases">
        <title>Evolutionary Origins and Diversification of the Mycorrhizal Mutualists.</title>
        <authorList>
            <consortium name="DOE Joint Genome Institute"/>
            <consortium name="Mycorrhizal Genomics Consortium"/>
            <person name="Kohler A."/>
            <person name="Kuo A."/>
            <person name="Nagy L.G."/>
            <person name="Floudas D."/>
            <person name="Copeland A."/>
            <person name="Barry K.W."/>
            <person name="Cichocki N."/>
            <person name="Veneault-Fourrey C."/>
            <person name="LaButti K."/>
            <person name="Lindquist E.A."/>
            <person name="Lipzen A."/>
            <person name="Lundell T."/>
            <person name="Morin E."/>
            <person name="Murat C."/>
            <person name="Riley R."/>
            <person name="Ohm R."/>
            <person name="Sun H."/>
            <person name="Tunlid A."/>
            <person name="Henrissat B."/>
            <person name="Grigoriev I.V."/>
            <person name="Hibbett D.S."/>
            <person name="Martin F."/>
        </authorList>
    </citation>
    <scope>NUCLEOTIDE SEQUENCE [LARGE SCALE GENOMIC DNA]</scope>
    <source>
        <strain evidence="3">Foug A</strain>
    </source>
</reference>
<keyword evidence="3" id="KW-1185">Reference proteome</keyword>
<feature type="region of interest" description="Disordered" evidence="1">
    <location>
        <begin position="1"/>
        <end position="32"/>
    </location>
</feature>
<evidence type="ECO:0000313" key="2">
    <source>
        <dbReference type="EMBL" id="KIM50103.1"/>
    </source>
</evidence>
<evidence type="ECO:0000313" key="3">
    <source>
        <dbReference type="Proteomes" id="UP000053989"/>
    </source>
</evidence>
<accession>A0A0C2YK33</accession>